<gene>
    <name evidence="1" type="ORF">EKM59_05725</name>
</gene>
<accession>A0A3S0X4C3</accession>
<evidence type="ECO:0000313" key="1">
    <source>
        <dbReference type="EMBL" id="RUQ88366.1"/>
    </source>
</evidence>
<organism evidence="1 2">
    <name type="scientific">Legionella septentrionalis</name>
    <dbReference type="NCBI Taxonomy" id="2498109"/>
    <lineage>
        <taxon>Bacteria</taxon>
        <taxon>Pseudomonadati</taxon>
        <taxon>Pseudomonadota</taxon>
        <taxon>Gammaproteobacteria</taxon>
        <taxon>Legionellales</taxon>
        <taxon>Legionellaceae</taxon>
        <taxon>Legionella</taxon>
    </lineage>
</organism>
<name>A0A3S0X4C3_9GAMM</name>
<protein>
    <submittedName>
        <fullName evidence="1">Uncharacterized protein</fullName>
    </submittedName>
</protein>
<comment type="caution">
    <text evidence="1">The sequence shown here is derived from an EMBL/GenBank/DDBJ whole genome shotgun (WGS) entry which is preliminary data.</text>
</comment>
<dbReference type="RefSeq" id="WP_126954554.1">
    <property type="nucleotide sequence ID" value="NZ_RZGR01000013.1"/>
</dbReference>
<dbReference type="AlphaFoldDB" id="A0A3S0X4C3"/>
<dbReference type="Proteomes" id="UP000288012">
    <property type="component" value="Unassembled WGS sequence"/>
</dbReference>
<evidence type="ECO:0000313" key="2">
    <source>
        <dbReference type="Proteomes" id="UP000288012"/>
    </source>
</evidence>
<reference evidence="1 2" key="1">
    <citation type="submission" date="2018-12" db="EMBL/GenBank/DDBJ databases">
        <title>Legionella sp,whole genome shotgun sequence.</title>
        <authorList>
            <person name="Wu H."/>
        </authorList>
    </citation>
    <scope>NUCLEOTIDE SEQUENCE [LARGE SCALE GENOMIC DNA]</scope>
    <source>
        <strain evidence="2">km714</strain>
    </source>
</reference>
<proteinExistence type="predicted"/>
<sequence>MLKTGRYVPIFWKKINPKTAIIAMVDPKDATFENFSKLEAHLAKLQVKFFAPNSKDVKNTIGVTNSTPFYLVNGDEGALEADINEALQKFEAGQ</sequence>
<keyword evidence="2" id="KW-1185">Reference proteome</keyword>
<dbReference type="EMBL" id="RZGR01000013">
    <property type="protein sequence ID" value="RUQ88366.1"/>
    <property type="molecule type" value="Genomic_DNA"/>
</dbReference>